<gene>
    <name evidence="2" type="ORF">DF182_06870</name>
</gene>
<dbReference type="EMBL" id="QFFJ01000001">
    <property type="protein sequence ID" value="RBL92305.1"/>
    <property type="molecule type" value="Genomic_DNA"/>
</dbReference>
<evidence type="ECO:0000313" key="2">
    <source>
        <dbReference type="EMBL" id="RBL92305.1"/>
    </source>
</evidence>
<accession>A0A365Y332</accession>
<feature type="compositionally biased region" description="Basic and acidic residues" evidence="1">
    <location>
        <begin position="24"/>
        <end position="35"/>
    </location>
</feature>
<dbReference type="PROSITE" id="PS51257">
    <property type="entry name" value="PROKAR_LIPOPROTEIN"/>
    <property type="match status" value="1"/>
</dbReference>
<proteinExistence type="predicted"/>
<evidence type="ECO:0000256" key="1">
    <source>
        <dbReference type="SAM" id="MobiDB-lite"/>
    </source>
</evidence>
<evidence type="ECO:0000313" key="3">
    <source>
        <dbReference type="Proteomes" id="UP000253410"/>
    </source>
</evidence>
<dbReference type="OrthoDB" id="1437031at2"/>
<protein>
    <submittedName>
        <fullName evidence="2">Uncharacterized protein</fullName>
    </submittedName>
</protein>
<name>A0A365Y332_9BACT</name>
<keyword evidence="3" id="KW-1185">Reference proteome</keyword>
<feature type="region of interest" description="Disordered" evidence="1">
    <location>
        <begin position="24"/>
        <end position="45"/>
    </location>
</feature>
<dbReference type="RefSeq" id="WP_147243365.1">
    <property type="nucleotide sequence ID" value="NZ_QFFJ01000001.1"/>
</dbReference>
<organism evidence="2 3">
    <name type="scientific">Chitinophaga flava</name>
    <dbReference type="NCBI Taxonomy" id="2259036"/>
    <lineage>
        <taxon>Bacteria</taxon>
        <taxon>Pseudomonadati</taxon>
        <taxon>Bacteroidota</taxon>
        <taxon>Chitinophagia</taxon>
        <taxon>Chitinophagales</taxon>
        <taxon>Chitinophagaceae</taxon>
        <taxon>Chitinophaga</taxon>
    </lineage>
</organism>
<comment type="caution">
    <text evidence="2">The sequence shown here is derived from an EMBL/GenBank/DDBJ whole genome shotgun (WGS) entry which is preliminary data.</text>
</comment>
<reference evidence="2 3" key="1">
    <citation type="submission" date="2018-05" db="EMBL/GenBank/DDBJ databases">
        <title>Chitinophaga sp. K3CV102501T nov., isolated from isolated from a monsoon evergreen broad-leaved forest soil.</title>
        <authorList>
            <person name="Lv Y."/>
        </authorList>
    </citation>
    <scope>NUCLEOTIDE SEQUENCE [LARGE SCALE GENOMIC DNA]</scope>
    <source>
        <strain evidence="2 3">GDMCC 1.1325</strain>
    </source>
</reference>
<dbReference type="AlphaFoldDB" id="A0A365Y332"/>
<dbReference type="Proteomes" id="UP000253410">
    <property type="component" value="Unassembled WGS sequence"/>
</dbReference>
<sequence length="276" mass="30719">MKKICYLVMAAVLFACNPDKHSRFGNEDETGDKKNAATKKTANTKTASTAPIISERVAAGTVIRSGPNGDVIATLTDYIPVYCANLKNGWFPVLVNIDITAAEYTKPLFRKGHKIKVNGISAGVLEKDIRLPVATNGEKMWATLNGYTEKKNIRSGTIVETALVNFLHQHKGHSEEDLTPFIHNFQLEEDKLAIKPYTLYFNYESGIDDPSPMYRIALVCQGKQLIGVVHSRPLELPASSSRRLQRGFTIHFLNGIDKTLQEDFSTKFNKFIVSVD</sequence>